<sequence>MKIIEKYAFVLFLLIMVKTYGQKPLDKSFVKKVEKTAIAFKVKEPLASDPVSVDAKLVWNGNKTQAAVIVKAKLLDGWHIYAYVPNTQPYIQYKMVLEVPKSVIPLEDWIKPNSYPYEDNIFIYKGELEFIRYFSVENIEKDFVIKAGLFYQTCNIKQCLQPNTKTIELKFK</sequence>
<keyword evidence="2" id="KW-1185">Reference proteome</keyword>
<gene>
    <name evidence="1" type="ORF">GCM10022250_44660</name>
</gene>
<organism evidence="1 2">
    <name type="scientific">Flavobacterium chungbukense</name>
    <dbReference type="NCBI Taxonomy" id="877464"/>
    <lineage>
        <taxon>Bacteria</taxon>
        <taxon>Pseudomonadati</taxon>
        <taxon>Bacteroidota</taxon>
        <taxon>Flavobacteriia</taxon>
        <taxon>Flavobacteriales</taxon>
        <taxon>Flavobacteriaceae</taxon>
        <taxon>Flavobacterium</taxon>
    </lineage>
</organism>
<comment type="caution">
    <text evidence="1">The sequence shown here is derived from an EMBL/GenBank/DDBJ whole genome shotgun (WGS) entry which is preliminary data.</text>
</comment>
<dbReference type="EMBL" id="BAABAO010000021">
    <property type="protein sequence ID" value="GAA4142346.1"/>
    <property type="molecule type" value="Genomic_DNA"/>
</dbReference>
<dbReference type="RefSeq" id="WP_229356472.1">
    <property type="nucleotide sequence ID" value="NZ_BAABAO010000021.1"/>
</dbReference>
<name>A0ABP7YZ16_9FLAO</name>
<evidence type="ECO:0008006" key="3">
    <source>
        <dbReference type="Google" id="ProtNLM"/>
    </source>
</evidence>
<evidence type="ECO:0000313" key="1">
    <source>
        <dbReference type="EMBL" id="GAA4142346.1"/>
    </source>
</evidence>
<accession>A0ABP7YZ16</accession>
<evidence type="ECO:0000313" key="2">
    <source>
        <dbReference type="Proteomes" id="UP001501333"/>
    </source>
</evidence>
<dbReference type="Proteomes" id="UP001501333">
    <property type="component" value="Unassembled WGS sequence"/>
</dbReference>
<protein>
    <recommendedName>
        <fullName evidence="3">Thiol:disulfide interchange protein DsbD N-terminal domain-containing protein</fullName>
    </recommendedName>
</protein>
<reference evidence="2" key="1">
    <citation type="journal article" date="2019" name="Int. J. Syst. Evol. Microbiol.">
        <title>The Global Catalogue of Microorganisms (GCM) 10K type strain sequencing project: providing services to taxonomists for standard genome sequencing and annotation.</title>
        <authorList>
            <consortium name="The Broad Institute Genomics Platform"/>
            <consortium name="The Broad Institute Genome Sequencing Center for Infectious Disease"/>
            <person name="Wu L."/>
            <person name="Ma J."/>
        </authorList>
    </citation>
    <scope>NUCLEOTIDE SEQUENCE [LARGE SCALE GENOMIC DNA]</scope>
    <source>
        <strain evidence="2">JCM 17386</strain>
    </source>
</reference>
<proteinExistence type="predicted"/>